<feature type="compositionally biased region" description="Basic and acidic residues" evidence="1">
    <location>
        <begin position="24"/>
        <end position="34"/>
    </location>
</feature>
<accession>A0A0A9WGH4</accession>
<gene>
    <name evidence="2" type="primary">ken_0</name>
    <name evidence="2" type="ORF">CM83_103693</name>
</gene>
<evidence type="ECO:0000256" key="1">
    <source>
        <dbReference type="SAM" id="MobiDB-lite"/>
    </source>
</evidence>
<dbReference type="EMBL" id="GBHO01037103">
    <property type="protein sequence ID" value="JAG06501.1"/>
    <property type="molecule type" value="Transcribed_RNA"/>
</dbReference>
<reference evidence="2" key="2">
    <citation type="submission" date="2014-07" db="EMBL/GenBank/DDBJ databases">
        <authorList>
            <person name="Hull J."/>
        </authorList>
    </citation>
    <scope>NUCLEOTIDE SEQUENCE</scope>
</reference>
<proteinExistence type="predicted"/>
<dbReference type="AlphaFoldDB" id="A0A0A9WGH4"/>
<feature type="non-terminal residue" evidence="2">
    <location>
        <position position="1"/>
    </location>
</feature>
<feature type="compositionally biased region" description="Polar residues" evidence="1">
    <location>
        <begin position="44"/>
        <end position="56"/>
    </location>
</feature>
<protein>
    <submittedName>
        <fullName evidence="2">Transcription factor Ken</fullName>
    </submittedName>
</protein>
<sequence>ELAVEETLIIVNNADGQSTTVEPDDQRSTSKPDDAQVVGGYRESASSMTAPCSGDSSEVVVNKDNPTASKRKRYTAYCYFCEEPVLQFARHLERHHDSELEVQ</sequence>
<name>A0A0A9WGH4_LYGHE</name>
<feature type="region of interest" description="Disordered" evidence="1">
    <location>
        <begin position="1"/>
        <end position="64"/>
    </location>
</feature>
<organism evidence="2">
    <name type="scientific">Lygus hesperus</name>
    <name type="common">Western plant bug</name>
    <dbReference type="NCBI Taxonomy" id="30085"/>
    <lineage>
        <taxon>Eukaryota</taxon>
        <taxon>Metazoa</taxon>
        <taxon>Ecdysozoa</taxon>
        <taxon>Arthropoda</taxon>
        <taxon>Hexapoda</taxon>
        <taxon>Insecta</taxon>
        <taxon>Pterygota</taxon>
        <taxon>Neoptera</taxon>
        <taxon>Paraneoptera</taxon>
        <taxon>Hemiptera</taxon>
        <taxon>Heteroptera</taxon>
        <taxon>Panheteroptera</taxon>
        <taxon>Cimicomorpha</taxon>
        <taxon>Miridae</taxon>
        <taxon>Mirini</taxon>
        <taxon>Lygus</taxon>
    </lineage>
</organism>
<feature type="non-terminal residue" evidence="2">
    <location>
        <position position="103"/>
    </location>
</feature>
<reference evidence="2" key="1">
    <citation type="journal article" date="2014" name="PLoS ONE">
        <title>Transcriptome-Based Identification of ABC Transporters in the Western Tarnished Plant Bug Lygus hesperus.</title>
        <authorList>
            <person name="Hull J.J."/>
            <person name="Chaney K."/>
            <person name="Geib S.M."/>
            <person name="Fabrick J.A."/>
            <person name="Brent C.S."/>
            <person name="Walsh D."/>
            <person name="Lavine L.C."/>
        </authorList>
    </citation>
    <scope>NUCLEOTIDE SEQUENCE</scope>
</reference>
<evidence type="ECO:0000313" key="2">
    <source>
        <dbReference type="EMBL" id="JAG06501.1"/>
    </source>
</evidence>